<proteinExistence type="predicted"/>
<organism evidence="3 4">
    <name type="scientific">Pseudonocardia sulfidoxydans NBRC 16205</name>
    <dbReference type="NCBI Taxonomy" id="1223511"/>
    <lineage>
        <taxon>Bacteria</taxon>
        <taxon>Bacillati</taxon>
        <taxon>Actinomycetota</taxon>
        <taxon>Actinomycetes</taxon>
        <taxon>Pseudonocardiales</taxon>
        <taxon>Pseudonocardiaceae</taxon>
        <taxon>Pseudonocardia</taxon>
    </lineage>
</organism>
<keyword evidence="2" id="KW-1133">Transmembrane helix</keyword>
<evidence type="ECO:0000313" key="3">
    <source>
        <dbReference type="EMBL" id="GEL24512.1"/>
    </source>
</evidence>
<sequence length="79" mass="8612">MSVWQTIGIYVLIPAAVYGAFFAVIVGRNRSRRSRYRVGKPWTHEPLFWTANPAGTGLPPGRVDDPAAATGRGGARGEW</sequence>
<feature type="region of interest" description="Disordered" evidence="1">
    <location>
        <begin position="55"/>
        <end position="79"/>
    </location>
</feature>
<gene>
    <name evidence="3" type="ORF">PSU4_34660</name>
</gene>
<dbReference type="RefSeq" id="WP_147109514.1">
    <property type="nucleotide sequence ID" value="NZ_BJVJ01000035.1"/>
</dbReference>
<keyword evidence="4" id="KW-1185">Reference proteome</keyword>
<keyword evidence="2" id="KW-0472">Membrane</keyword>
<evidence type="ECO:0000313" key="4">
    <source>
        <dbReference type="Proteomes" id="UP000321685"/>
    </source>
</evidence>
<keyword evidence="2" id="KW-0812">Transmembrane</keyword>
<comment type="caution">
    <text evidence="3">The sequence shown here is derived from an EMBL/GenBank/DDBJ whole genome shotgun (WGS) entry which is preliminary data.</text>
</comment>
<name>A0A511DI70_9PSEU</name>
<accession>A0A511DI70</accession>
<evidence type="ECO:0000256" key="1">
    <source>
        <dbReference type="SAM" id="MobiDB-lite"/>
    </source>
</evidence>
<reference evidence="3 4" key="1">
    <citation type="submission" date="2019-07" db="EMBL/GenBank/DDBJ databases">
        <title>Whole genome shotgun sequence of Pseudonocardia sulfidoxydans NBRC 16205.</title>
        <authorList>
            <person name="Hosoyama A."/>
            <person name="Uohara A."/>
            <person name="Ohji S."/>
            <person name="Ichikawa N."/>
        </authorList>
    </citation>
    <scope>NUCLEOTIDE SEQUENCE [LARGE SCALE GENOMIC DNA]</scope>
    <source>
        <strain evidence="3 4">NBRC 16205</strain>
    </source>
</reference>
<dbReference type="EMBL" id="BJVJ01000035">
    <property type="protein sequence ID" value="GEL24512.1"/>
    <property type="molecule type" value="Genomic_DNA"/>
</dbReference>
<dbReference type="Proteomes" id="UP000321685">
    <property type="component" value="Unassembled WGS sequence"/>
</dbReference>
<feature type="transmembrane region" description="Helical" evidence="2">
    <location>
        <begin position="6"/>
        <end position="27"/>
    </location>
</feature>
<dbReference type="AlphaFoldDB" id="A0A511DI70"/>
<evidence type="ECO:0000256" key="2">
    <source>
        <dbReference type="SAM" id="Phobius"/>
    </source>
</evidence>
<protein>
    <submittedName>
        <fullName evidence="3">Uncharacterized protein</fullName>
    </submittedName>
</protein>